<organism evidence="1 2">
    <name type="scientific">Hymenobacter ginkgonis</name>
    <dbReference type="NCBI Taxonomy" id="2682976"/>
    <lineage>
        <taxon>Bacteria</taxon>
        <taxon>Pseudomonadati</taxon>
        <taxon>Bacteroidota</taxon>
        <taxon>Cytophagia</taxon>
        <taxon>Cytophagales</taxon>
        <taxon>Hymenobacteraceae</taxon>
        <taxon>Hymenobacter</taxon>
    </lineage>
</organism>
<proteinExistence type="predicted"/>
<reference evidence="1 2" key="1">
    <citation type="submission" date="2019-12" db="EMBL/GenBank/DDBJ databases">
        <title>Hymenobacter sp. HMF4947 Genome sequencing and assembly.</title>
        <authorList>
            <person name="Kang H."/>
            <person name="Cha I."/>
            <person name="Kim H."/>
            <person name="Joh K."/>
        </authorList>
    </citation>
    <scope>NUCLEOTIDE SEQUENCE [LARGE SCALE GENOMIC DNA]</scope>
    <source>
        <strain evidence="1 2">HMF4947</strain>
    </source>
</reference>
<name>A0A7K1TBP1_9BACT</name>
<dbReference type="AlphaFoldDB" id="A0A7K1TBP1"/>
<gene>
    <name evidence="1" type="ORF">GO988_05765</name>
</gene>
<dbReference type="EMBL" id="WQKZ01000001">
    <property type="protein sequence ID" value="MVN75828.1"/>
    <property type="molecule type" value="Genomic_DNA"/>
</dbReference>
<evidence type="ECO:0000313" key="2">
    <source>
        <dbReference type="Proteomes" id="UP000441336"/>
    </source>
</evidence>
<keyword evidence="2" id="KW-1185">Reference proteome</keyword>
<evidence type="ECO:0000313" key="1">
    <source>
        <dbReference type="EMBL" id="MVN75828.1"/>
    </source>
</evidence>
<protein>
    <submittedName>
        <fullName evidence="1">Uncharacterized protein</fullName>
    </submittedName>
</protein>
<comment type="caution">
    <text evidence="1">The sequence shown here is derived from an EMBL/GenBank/DDBJ whole genome shotgun (WGS) entry which is preliminary data.</text>
</comment>
<dbReference type="Proteomes" id="UP000441336">
    <property type="component" value="Unassembled WGS sequence"/>
</dbReference>
<dbReference type="RefSeq" id="WP_157562614.1">
    <property type="nucleotide sequence ID" value="NZ_WQKZ01000001.1"/>
</dbReference>
<accession>A0A7K1TBP1</accession>
<sequence>MALSLGAANHEGLPLRYVHLRLEPGLTAWPTTTEESESEADLLETSLRYHVNQGDTLLYLDQRQRTTHRVTTTAFRKLRSSLNTSRPFDDGLAPFINGLTFAGSQLVTDSTGHTYPVRLLATGQVQGWPGYSRYEVNTDFVGPFHELDTVFFDINQKTQQEWAFTKQGDTVRLYAVHDDTVTYKRQRGRLCYTLVRQSK</sequence>